<name>X1PR73_9ZZZZ</name>
<keyword evidence="1" id="KW-0472">Membrane</keyword>
<keyword evidence="1" id="KW-0812">Transmembrane</keyword>
<gene>
    <name evidence="2" type="ORF">S06H3_41407</name>
</gene>
<organism evidence="2">
    <name type="scientific">marine sediment metagenome</name>
    <dbReference type="NCBI Taxonomy" id="412755"/>
    <lineage>
        <taxon>unclassified sequences</taxon>
        <taxon>metagenomes</taxon>
        <taxon>ecological metagenomes</taxon>
    </lineage>
</organism>
<feature type="non-terminal residue" evidence="2">
    <location>
        <position position="31"/>
    </location>
</feature>
<keyword evidence="1" id="KW-1133">Transmembrane helix</keyword>
<proteinExistence type="predicted"/>
<protein>
    <submittedName>
        <fullName evidence="2">Uncharacterized protein</fullName>
    </submittedName>
</protein>
<comment type="caution">
    <text evidence="2">The sequence shown here is derived from an EMBL/GenBank/DDBJ whole genome shotgun (WGS) entry which is preliminary data.</text>
</comment>
<reference evidence="2" key="1">
    <citation type="journal article" date="2014" name="Front. Microbiol.">
        <title>High frequency of phylogenetically diverse reductive dehalogenase-homologous genes in deep subseafloor sedimentary metagenomes.</title>
        <authorList>
            <person name="Kawai M."/>
            <person name="Futagami T."/>
            <person name="Toyoda A."/>
            <person name="Takaki Y."/>
            <person name="Nishi S."/>
            <person name="Hori S."/>
            <person name="Arai W."/>
            <person name="Tsubouchi T."/>
            <person name="Morono Y."/>
            <person name="Uchiyama I."/>
            <person name="Ito T."/>
            <person name="Fujiyama A."/>
            <person name="Inagaki F."/>
            <person name="Takami H."/>
        </authorList>
    </citation>
    <scope>NUCLEOTIDE SEQUENCE</scope>
    <source>
        <strain evidence="2">Expedition CK06-06</strain>
    </source>
</reference>
<dbReference type="EMBL" id="BARV01025512">
    <property type="protein sequence ID" value="GAI44976.1"/>
    <property type="molecule type" value="Genomic_DNA"/>
</dbReference>
<sequence length="31" mass="3554">MEMLVVLLIAVFGAALWALIAGFRRLERRTH</sequence>
<dbReference type="AlphaFoldDB" id="X1PR73"/>
<feature type="transmembrane region" description="Helical" evidence="1">
    <location>
        <begin position="6"/>
        <end position="23"/>
    </location>
</feature>
<evidence type="ECO:0000256" key="1">
    <source>
        <dbReference type="SAM" id="Phobius"/>
    </source>
</evidence>
<accession>X1PR73</accession>
<evidence type="ECO:0000313" key="2">
    <source>
        <dbReference type="EMBL" id="GAI44976.1"/>
    </source>
</evidence>